<accession>A0ABU1A4B5</accession>
<gene>
    <name evidence="2" type="ORF">RBU60_13165</name>
</gene>
<evidence type="ECO:0000313" key="3">
    <source>
        <dbReference type="Proteomes" id="UP001230915"/>
    </source>
</evidence>
<evidence type="ECO:0000313" key="2">
    <source>
        <dbReference type="EMBL" id="MDQ7918522.1"/>
    </source>
</evidence>
<keyword evidence="3" id="KW-1185">Reference proteome</keyword>
<dbReference type="SUPFAM" id="SSF54001">
    <property type="entry name" value="Cysteine proteinases"/>
    <property type="match status" value="1"/>
</dbReference>
<protein>
    <submittedName>
        <fullName evidence="2">Transglutaminase domain-containing protein</fullName>
    </submittedName>
</protein>
<dbReference type="RefSeq" id="WP_308865517.1">
    <property type="nucleotide sequence ID" value="NZ_JAVHUL010000049.1"/>
</dbReference>
<dbReference type="Gene3D" id="2.60.120.1130">
    <property type="match status" value="1"/>
</dbReference>
<dbReference type="InterPro" id="IPR002931">
    <property type="entry name" value="Transglutaminase-like"/>
</dbReference>
<dbReference type="Pfam" id="PF01841">
    <property type="entry name" value="Transglut_core"/>
    <property type="match status" value="1"/>
</dbReference>
<comment type="caution">
    <text evidence="2">The sequence shown here is derived from an EMBL/GenBank/DDBJ whole genome shotgun (WGS) entry which is preliminary data.</text>
</comment>
<dbReference type="Gene3D" id="2.60.40.3140">
    <property type="match status" value="1"/>
</dbReference>
<proteinExistence type="predicted"/>
<dbReference type="EMBL" id="JAVHUL010000049">
    <property type="protein sequence ID" value="MDQ7918522.1"/>
    <property type="molecule type" value="Genomic_DNA"/>
</dbReference>
<feature type="domain" description="Transglutaminase-like" evidence="1">
    <location>
        <begin position="304"/>
        <end position="404"/>
    </location>
</feature>
<dbReference type="Gene3D" id="3.10.620.30">
    <property type="match status" value="1"/>
</dbReference>
<reference evidence="2 3" key="1">
    <citation type="submission" date="2023-08" db="EMBL/GenBank/DDBJ databases">
        <title>Mesonia sp. MT50, isolated from deep-sea sediment of the Mariana Trench.</title>
        <authorList>
            <person name="Fu H."/>
        </authorList>
    </citation>
    <scope>NUCLEOTIDE SEQUENCE [LARGE SCALE GENOMIC DNA]</scope>
    <source>
        <strain evidence="2 3">MT50</strain>
    </source>
</reference>
<name>A0ABU1A4B5_9FLAO</name>
<organism evidence="2 3">
    <name type="scientific">Mesonia profundi</name>
    <dbReference type="NCBI Taxonomy" id="3070998"/>
    <lineage>
        <taxon>Bacteria</taxon>
        <taxon>Pseudomonadati</taxon>
        <taxon>Bacteroidota</taxon>
        <taxon>Flavobacteriia</taxon>
        <taxon>Flavobacteriales</taxon>
        <taxon>Flavobacteriaceae</taxon>
        <taxon>Mesonia</taxon>
    </lineage>
</organism>
<dbReference type="Proteomes" id="UP001230915">
    <property type="component" value="Unassembled WGS sequence"/>
</dbReference>
<sequence length="653" mass="76243">MSLPKLTLSIFILIFVLSTSFIHAQKFKFTEITKNDLEKTESTIDSTAGVEILEFHKFVYFDVWTHSTNLVTKVYKKVKFYNTNAEDLNYATTKIKLYNKGGLKERVNNIKGVTYNLVGDKIVKAELEKSQIFESNKNKYYDEVVFTQPQINKGSIIEISYKVESPLFWDMDEFKFQFDIPAQSVSTEIRTPSYFEFNQIPKGSIVPNYKHKKERDHRIKGKVDVYHYSAESIPPLKKEEYVDNINNYKAGVLFELVSIKYKNGSKKRYAKSWNDVAATVAFSDDYKWGINKVKYFKDDIDVIKSATTDSLQRMKMIFKFVKENMAWNHYTSKYFDKGIKDALSEKEGNVADINLTLTSMLRYAGLEANPIILSTRGSLKPFYPTVDRLNYVVTHVWVNDTGYVLDATDKFSQPNVMPIRAYNWNGVFMDNDNEKWGLINIQQPPMTNKMKFINVELDESGKAKGKVKEILDNHYAYLLRKKYSKISQEKYIQEKESEQRNMLIEDFKIENLESDEELSESYTFTMENSFDAVGNKIFLNPLLFLSSKKNPFKSEKRNYPVDFIYPFNNQLIVNIKIPEGYKVESMPEPIRLEFAGSTGEYEYALSGSGQYLRLNINFKMQESEIEVDQYDFLREFYKQMTTKQQEQIVLIKT</sequence>
<dbReference type="InterPro" id="IPR038765">
    <property type="entry name" value="Papain-like_cys_pep_sf"/>
</dbReference>
<evidence type="ECO:0000259" key="1">
    <source>
        <dbReference type="Pfam" id="PF01841"/>
    </source>
</evidence>